<feature type="region of interest" description="Disordered" evidence="1">
    <location>
        <begin position="545"/>
        <end position="564"/>
    </location>
</feature>
<dbReference type="Gene3D" id="3.40.190.10">
    <property type="entry name" value="Periplasmic binding protein-like II"/>
    <property type="match status" value="2"/>
</dbReference>
<evidence type="ECO:0000256" key="2">
    <source>
        <dbReference type="SAM" id="SignalP"/>
    </source>
</evidence>
<keyword evidence="2" id="KW-0732">Signal</keyword>
<reference evidence="3 4" key="1">
    <citation type="submission" date="2010-03" db="EMBL/GenBank/DDBJ databases">
        <title>The genome sequence of Ruminococcus obeum A2-162.</title>
        <authorList>
            <consortium name="metaHIT consortium -- http://www.metahit.eu/"/>
            <person name="Pajon A."/>
            <person name="Turner K."/>
            <person name="Parkhill J."/>
            <person name="Duncan S."/>
            <person name="Flint H."/>
        </authorList>
    </citation>
    <scope>NUCLEOTIDE SEQUENCE [LARGE SCALE GENOMIC DNA]</scope>
    <source>
        <strain evidence="3 4">A2-162</strain>
    </source>
</reference>
<feature type="chain" id="PRO_5003061206" evidence="2">
    <location>
        <begin position="21"/>
        <end position="564"/>
    </location>
</feature>
<evidence type="ECO:0000256" key="1">
    <source>
        <dbReference type="SAM" id="MobiDB-lite"/>
    </source>
</evidence>
<dbReference type="AlphaFoldDB" id="D4LT75"/>
<feature type="compositionally biased region" description="Basic and acidic residues" evidence="1">
    <location>
        <begin position="361"/>
        <end position="374"/>
    </location>
</feature>
<dbReference type="PANTHER" id="PTHR30024:SF46">
    <property type="entry name" value="ABC TRANSPORTER, SUBSTRATE-BINDING LIPOPROTEIN"/>
    <property type="match status" value="1"/>
</dbReference>
<sequence length="564" mass="61432">MAAAAAALALVMAAPSPVLADEPSDDISYMGSTDATEVNVGMIMGPPSMGMGWMIHENEEGNTYNDYNFEVGGMDYTALASKLNTGDYDIIHCPSNVGAILYNNKDLKEEVEVIDISNLGLLYILTTDDSVKSMDDLKGRTVYSIGEGGPPEYTFGYLLDQEGLSDDVNFSFRSTPFEVLNLLQDEENSIALLPQPFVEVAKLLVPDLKVPIDITEEWDNLKLESGAESVTTITIVRKKFLEEHEQAVVEYLNLLKKSVAYSLSHVDEAAEWTDTYETFLNPEVAADAIPYVNMCALTGQEMKEKLEGFLKIMYDYNPDAVGGSMPDDDFYYIPPEGSMEEVADETTDNAKDADTADAEASADKSESKDTEKKGTTQTPAEAGTYTVSANIWFKKEDSGLPMNPHITSDIFPPKDPVVDNAEMTVDEDGSATVKVPILIQDKIMSIQKIEGLDIVDSETDENGNLKSITVNVGKIRYLEDVVTETCDITLQMGDLAMTISGFDKDQQWPATFQLNGFEETGVQTAAARGESSEISDAAVDAAKAMAFGTDDSSEAEEPSSDTEN</sequence>
<dbReference type="SUPFAM" id="SSF53850">
    <property type="entry name" value="Periplasmic binding protein-like II"/>
    <property type="match status" value="1"/>
</dbReference>
<dbReference type="EMBL" id="FP929054">
    <property type="protein sequence ID" value="CBL23983.1"/>
    <property type="molecule type" value="Genomic_DNA"/>
</dbReference>
<dbReference type="Proteomes" id="UP000008955">
    <property type="component" value="Chromosome"/>
</dbReference>
<gene>
    <name evidence="3" type="ORF">CK5_26950</name>
</gene>
<dbReference type="HOGENOM" id="CLU_482888_0_0_9"/>
<accession>D4LT75</accession>
<feature type="signal peptide" evidence="2">
    <location>
        <begin position="1"/>
        <end position="20"/>
    </location>
</feature>
<proteinExistence type="predicted"/>
<evidence type="ECO:0000313" key="4">
    <source>
        <dbReference type="Proteomes" id="UP000008955"/>
    </source>
</evidence>
<dbReference type="KEGG" id="rob:CK5_26950"/>
<keyword evidence="4" id="KW-1185">Reference proteome</keyword>
<name>D4LT75_9FIRM</name>
<feature type="region of interest" description="Disordered" evidence="1">
    <location>
        <begin position="341"/>
        <end position="381"/>
    </location>
</feature>
<protein>
    <submittedName>
        <fullName evidence="3">ABC-type nitrate/sulfonate/bicarbonate transport systems, periplasmic components</fullName>
    </submittedName>
</protein>
<organism evidence="3 4">
    <name type="scientific">Blautia obeum A2-162</name>
    <dbReference type="NCBI Taxonomy" id="657314"/>
    <lineage>
        <taxon>Bacteria</taxon>
        <taxon>Bacillati</taxon>
        <taxon>Bacillota</taxon>
        <taxon>Clostridia</taxon>
        <taxon>Lachnospirales</taxon>
        <taxon>Lachnospiraceae</taxon>
        <taxon>Blautia</taxon>
    </lineage>
</organism>
<feature type="compositionally biased region" description="Acidic residues" evidence="1">
    <location>
        <begin position="551"/>
        <end position="564"/>
    </location>
</feature>
<evidence type="ECO:0000313" key="3">
    <source>
        <dbReference type="EMBL" id="CBL23983.1"/>
    </source>
</evidence>
<dbReference type="PANTHER" id="PTHR30024">
    <property type="entry name" value="ALIPHATIC SULFONATES-BINDING PROTEIN-RELATED"/>
    <property type="match status" value="1"/>
</dbReference>
<reference evidence="3 4" key="2">
    <citation type="submission" date="2010-03" db="EMBL/GenBank/DDBJ databases">
        <authorList>
            <person name="Pajon A."/>
        </authorList>
    </citation>
    <scope>NUCLEOTIDE SEQUENCE [LARGE SCALE GENOMIC DNA]</scope>
    <source>
        <strain evidence="3 4">A2-162</strain>
    </source>
</reference>
<dbReference type="PATRIC" id="fig|657314.3.peg.2534"/>